<name>A0A3R7NR62_PENVA</name>
<evidence type="ECO:0000313" key="1">
    <source>
        <dbReference type="EMBL" id="ROT64507.1"/>
    </source>
</evidence>
<organism evidence="1 2">
    <name type="scientific">Penaeus vannamei</name>
    <name type="common">Whiteleg shrimp</name>
    <name type="synonym">Litopenaeus vannamei</name>
    <dbReference type="NCBI Taxonomy" id="6689"/>
    <lineage>
        <taxon>Eukaryota</taxon>
        <taxon>Metazoa</taxon>
        <taxon>Ecdysozoa</taxon>
        <taxon>Arthropoda</taxon>
        <taxon>Crustacea</taxon>
        <taxon>Multicrustacea</taxon>
        <taxon>Malacostraca</taxon>
        <taxon>Eumalacostraca</taxon>
        <taxon>Eucarida</taxon>
        <taxon>Decapoda</taxon>
        <taxon>Dendrobranchiata</taxon>
        <taxon>Penaeoidea</taxon>
        <taxon>Penaeidae</taxon>
        <taxon>Penaeus</taxon>
    </lineage>
</organism>
<sequence length="562" mass="59061">MIRLLPRSTYHSILSRSVNPLVSSLVSPPLLPSSAPSLLFLSSPSLSSLPSPFLSLSLSSLAPLCLSLPSPPSSPHYILSFPSLLHARVPPRVTRPTNPCPLTLPLLSSSSSLPLLESLSSNPSPLHLSSLLPLLLVDLPSSLLSALAPLLSPSSVSSLKSHLHSLLCLRFPLNVVLSSLRSSPLSLLTFPLDSSASPSLSTSPSPSLRSLPSSPSSYCLPGLTSPSPSSSFLSHSLFPLPLVSPVFTPPLYSPSIHYSSLANRPQASRSPSIVTLPSALCLLVLYVPVPSRALHPSLPSPFGSLSLFLFSLPSPPCTPLSFSSPLLLSSTHPHLSSLLSLPRPPSHPFSFIPSSSVPPPSFSILSPYSQILISPRYFPLSPSSFATSPQNTLSYSYSSSILSPHTSGSAISPLIFGTSLLRSSSGLASCPLVKTAIIPSPFFPSFPSSPSSSFPFISLSPPLFPPLSSSHTPLFSLFPSFPSSSLLAVLSLIAPSLLLSSSSSPSPPLSFFPSSPPLPSTLTHLILLSSLRYSILPWLPPLLSSLLSLLSHFASSSLHDSI</sequence>
<proteinExistence type="predicted"/>
<protein>
    <submittedName>
        <fullName evidence="1">Uncharacterized protein</fullName>
    </submittedName>
</protein>
<keyword evidence="2" id="KW-1185">Reference proteome</keyword>
<comment type="caution">
    <text evidence="1">The sequence shown here is derived from an EMBL/GenBank/DDBJ whole genome shotgun (WGS) entry which is preliminary data.</text>
</comment>
<reference evidence="1 2" key="2">
    <citation type="submission" date="2019-01" db="EMBL/GenBank/DDBJ databases">
        <title>The decoding of complex shrimp genome reveals the adaptation for benthos swimmer, frequently molting mechanism and breeding impact on genome.</title>
        <authorList>
            <person name="Sun Y."/>
            <person name="Gao Y."/>
            <person name="Yu Y."/>
        </authorList>
    </citation>
    <scope>NUCLEOTIDE SEQUENCE [LARGE SCALE GENOMIC DNA]</scope>
    <source>
        <tissue evidence="1">Muscle</tissue>
    </source>
</reference>
<gene>
    <name evidence="1" type="ORF">C7M84_017535</name>
</gene>
<dbReference type="AlphaFoldDB" id="A0A3R7NR62"/>
<evidence type="ECO:0000313" key="2">
    <source>
        <dbReference type="Proteomes" id="UP000283509"/>
    </source>
</evidence>
<dbReference type="EMBL" id="QCYY01003242">
    <property type="protein sequence ID" value="ROT64507.1"/>
    <property type="molecule type" value="Genomic_DNA"/>
</dbReference>
<reference evidence="1 2" key="1">
    <citation type="submission" date="2018-04" db="EMBL/GenBank/DDBJ databases">
        <authorList>
            <person name="Zhang X."/>
            <person name="Yuan J."/>
            <person name="Li F."/>
            <person name="Xiang J."/>
        </authorList>
    </citation>
    <scope>NUCLEOTIDE SEQUENCE [LARGE SCALE GENOMIC DNA]</scope>
    <source>
        <tissue evidence="1">Muscle</tissue>
    </source>
</reference>
<accession>A0A3R7NR62</accession>
<dbReference type="STRING" id="6689.A0A3R7NR62"/>
<dbReference type="Proteomes" id="UP000283509">
    <property type="component" value="Unassembled WGS sequence"/>
</dbReference>